<gene>
    <name evidence="2" type="ORF">QJS10_CPB21g01417</name>
</gene>
<dbReference type="AlphaFoldDB" id="A0AAV9C5D6"/>
<evidence type="ECO:0000256" key="1">
    <source>
        <dbReference type="SAM" id="MobiDB-lite"/>
    </source>
</evidence>
<sequence length="104" mass="11766">MKTKNRKTVETRNGFDLVTVPGWDTTAREVYGPDKPGCNKGESGRAGHMPEYGSTRISKDGELQKDKKLFSSVSEDFMVSESMLEYFVESLGFSSYKKPMWVLK</sequence>
<keyword evidence="3" id="KW-1185">Reference proteome</keyword>
<proteinExistence type="predicted"/>
<reference evidence="2" key="2">
    <citation type="submission" date="2023-06" db="EMBL/GenBank/DDBJ databases">
        <authorList>
            <person name="Ma L."/>
            <person name="Liu K.-W."/>
            <person name="Li Z."/>
            <person name="Hsiao Y.-Y."/>
            <person name="Qi Y."/>
            <person name="Fu T."/>
            <person name="Tang G."/>
            <person name="Zhang D."/>
            <person name="Sun W.-H."/>
            <person name="Liu D.-K."/>
            <person name="Li Y."/>
            <person name="Chen G.-Z."/>
            <person name="Liu X.-D."/>
            <person name="Liao X.-Y."/>
            <person name="Jiang Y.-T."/>
            <person name="Yu X."/>
            <person name="Hao Y."/>
            <person name="Huang J."/>
            <person name="Zhao X.-W."/>
            <person name="Ke S."/>
            <person name="Chen Y.-Y."/>
            <person name="Wu W.-L."/>
            <person name="Hsu J.-L."/>
            <person name="Lin Y.-F."/>
            <person name="Huang M.-D."/>
            <person name="Li C.-Y."/>
            <person name="Huang L."/>
            <person name="Wang Z.-W."/>
            <person name="Zhao X."/>
            <person name="Zhong W.-Y."/>
            <person name="Peng D.-H."/>
            <person name="Ahmad S."/>
            <person name="Lan S."/>
            <person name="Zhang J.-S."/>
            <person name="Tsai W.-C."/>
            <person name="Van De Peer Y."/>
            <person name="Liu Z.-J."/>
        </authorList>
    </citation>
    <scope>NUCLEOTIDE SEQUENCE</scope>
    <source>
        <strain evidence="2">CP</strain>
        <tissue evidence="2">Leaves</tissue>
    </source>
</reference>
<name>A0AAV9C5D6_ACOCL</name>
<accession>A0AAV9C5D6</accession>
<evidence type="ECO:0000313" key="2">
    <source>
        <dbReference type="EMBL" id="KAK1284323.1"/>
    </source>
</evidence>
<comment type="caution">
    <text evidence="2">The sequence shown here is derived from an EMBL/GenBank/DDBJ whole genome shotgun (WGS) entry which is preliminary data.</text>
</comment>
<feature type="region of interest" description="Disordered" evidence="1">
    <location>
        <begin position="28"/>
        <end position="56"/>
    </location>
</feature>
<reference evidence="2" key="1">
    <citation type="journal article" date="2023" name="Nat. Commun.">
        <title>Diploid and tetraploid genomes of Acorus and the evolution of monocots.</title>
        <authorList>
            <person name="Ma L."/>
            <person name="Liu K.W."/>
            <person name="Li Z."/>
            <person name="Hsiao Y.Y."/>
            <person name="Qi Y."/>
            <person name="Fu T."/>
            <person name="Tang G.D."/>
            <person name="Zhang D."/>
            <person name="Sun W.H."/>
            <person name="Liu D.K."/>
            <person name="Li Y."/>
            <person name="Chen G.Z."/>
            <person name="Liu X.D."/>
            <person name="Liao X.Y."/>
            <person name="Jiang Y.T."/>
            <person name="Yu X."/>
            <person name="Hao Y."/>
            <person name="Huang J."/>
            <person name="Zhao X.W."/>
            <person name="Ke S."/>
            <person name="Chen Y.Y."/>
            <person name="Wu W.L."/>
            <person name="Hsu J.L."/>
            <person name="Lin Y.F."/>
            <person name="Huang M.D."/>
            <person name="Li C.Y."/>
            <person name="Huang L."/>
            <person name="Wang Z.W."/>
            <person name="Zhao X."/>
            <person name="Zhong W.Y."/>
            <person name="Peng D.H."/>
            <person name="Ahmad S."/>
            <person name="Lan S."/>
            <person name="Zhang J.S."/>
            <person name="Tsai W.C."/>
            <person name="Van de Peer Y."/>
            <person name="Liu Z.J."/>
        </authorList>
    </citation>
    <scope>NUCLEOTIDE SEQUENCE</scope>
    <source>
        <strain evidence="2">CP</strain>
    </source>
</reference>
<protein>
    <submittedName>
        <fullName evidence="2">Uncharacterized protein</fullName>
    </submittedName>
</protein>
<organism evidence="2 3">
    <name type="scientific">Acorus calamus</name>
    <name type="common">Sweet flag</name>
    <dbReference type="NCBI Taxonomy" id="4465"/>
    <lineage>
        <taxon>Eukaryota</taxon>
        <taxon>Viridiplantae</taxon>
        <taxon>Streptophyta</taxon>
        <taxon>Embryophyta</taxon>
        <taxon>Tracheophyta</taxon>
        <taxon>Spermatophyta</taxon>
        <taxon>Magnoliopsida</taxon>
        <taxon>Liliopsida</taxon>
        <taxon>Acoraceae</taxon>
        <taxon>Acorus</taxon>
    </lineage>
</organism>
<dbReference type="Proteomes" id="UP001180020">
    <property type="component" value="Unassembled WGS sequence"/>
</dbReference>
<dbReference type="EMBL" id="JAUJYO010000021">
    <property type="protein sequence ID" value="KAK1284323.1"/>
    <property type="molecule type" value="Genomic_DNA"/>
</dbReference>
<evidence type="ECO:0000313" key="3">
    <source>
        <dbReference type="Proteomes" id="UP001180020"/>
    </source>
</evidence>